<keyword evidence="10" id="KW-1185">Reference proteome</keyword>
<dbReference type="GO" id="GO:0032259">
    <property type="term" value="P:methylation"/>
    <property type="evidence" value="ECO:0007669"/>
    <property type="project" value="UniProtKB-KW"/>
</dbReference>
<comment type="caution">
    <text evidence="9">The sequence shown here is derived from an EMBL/GenBank/DDBJ whole genome shotgun (WGS) entry which is preliminary data.</text>
</comment>
<evidence type="ECO:0000256" key="1">
    <source>
        <dbReference type="ARBA" id="ARBA00006594"/>
    </source>
</evidence>
<comment type="similarity">
    <text evidence="1 8">Belongs to the N(4)/N(6)-methyltransferase family.</text>
</comment>
<dbReference type="InterPro" id="IPR012263">
    <property type="entry name" value="M_m6A_EcoRV"/>
</dbReference>
<dbReference type="RefSeq" id="WP_267142455.1">
    <property type="nucleotide sequence ID" value="NZ_JAODIL010000069.1"/>
</dbReference>
<comment type="catalytic activity">
    <reaction evidence="6 8">
        <text>a 2'-deoxyadenosine in DNA + S-adenosyl-L-methionine = an N(6)-methyl-2'-deoxyadenosine in DNA + S-adenosyl-L-homocysteine + H(+)</text>
        <dbReference type="Rhea" id="RHEA:15197"/>
        <dbReference type="Rhea" id="RHEA-COMP:12418"/>
        <dbReference type="Rhea" id="RHEA-COMP:12419"/>
        <dbReference type="ChEBI" id="CHEBI:15378"/>
        <dbReference type="ChEBI" id="CHEBI:57856"/>
        <dbReference type="ChEBI" id="CHEBI:59789"/>
        <dbReference type="ChEBI" id="CHEBI:90615"/>
        <dbReference type="ChEBI" id="CHEBI:90616"/>
        <dbReference type="EC" id="2.1.1.72"/>
    </reaction>
</comment>
<dbReference type="GO" id="GO:1904047">
    <property type="term" value="F:S-adenosyl-L-methionine binding"/>
    <property type="evidence" value="ECO:0007669"/>
    <property type="project" value="TreeGrafter"/>
</dbReference>
<keyword evidence="4 8" id="KW-0808">Transferase</keyword>
<dbReference type="SUPFAM" id="SSF53335">
    <property type="entry name" value="S-adenosyl-L-methionine-dependent methyltransferases"/>
    <property type="match status" value="1"/>
</dbReference>
<feature type="binding site" evidence="7">
    <location>
        <position position="12"/>
    </location>
    <ligand>
        <name>S-adenosyl-L-methionine</name>
        <dbReference type="ChEBI" id="CHEBI:59789"/>
    </ligand>
</feature>
<dbReference type="InterPro" id="IPR012327">
    <property type="entry name" value="MeTrfase_D12"/>
</dbReference>
<evidence type="ECO:0000313" key="10">
    <source>
        <dbReference type="Proteomes" id="UP001064262"/>
    </source>
</evidence>
<protein>
    <recommendedName>
        <fullName evidence="2 8">Site-specific DNA-methyltransferase (adenine-specific)</fullName>
        <ecNumber evidence="2 8">2.1.1.72</ecNumber>
    </recommendedName>
</protein>
<accession>A0A9J6PSS6</accession>
<keyword evidence="3 8" id="KW-0489">Methyltransferase</keyword>
<dbReference type="Pfam" id="PF02086">
    <property type="entry name" value="MethyltransfD12"/>
    <property type="match status" value="1"/>
</dbReference>
<evidence type="ECO:0000256" key="4">
    <source>
        <dbReference type="ARBA" id="ARBA00022679"/>
    </source>
</evidence>
<dbReference type="GO" id="GO:0009307">
    <property type="term" value="P:DNA restriction-modification system"/>
    <property type="evidence" value="ECO:0007669"/>
    <property type="project" value="InterPro"/>
</dbReference>
<evidence type="ECO:0000256" key="2">
    <source>
        <dbReference type="ARBA" id="ARBA00011900"/>
    </source>
</evidence>
<evidence type="ECO:0000256" key="5">
    <source>
        <dbReference type="ARBA" id="ARBA00022691"/>
    </source>
</evidence>
<dbReference type="PIRSF" id="PIRSF000398">
    <property type="entry name" value="M_m6A_EcoRV"/>
    <property type="match status" value="1"/>
</dbReference>
<evidence type="ECO:0000256" key="3">
    <source>
        <dbReference type="ARBA" id="ARBA00022603"/>
    </source>
</evidence>
<dbReference type="PANTHER" id="PTHR30481:SF3">
    <property type="entry name" value="DNA ADENINE METHYLASE"/>
    <property type="match status" value="1"/>
</dbReference>
<dbReference type="PROSITE" id="PS00092">
    <property type="entry name" value="N6_MTASE"/>
    <property type="match status" value="1"/>
</dbReference>
<name>A0A9J6PSS6_9GAMM</name>
<dbReference type="PANTHER" id="PTHR30481">
    <property type="entry name" value="DNA ADENINE METHYLASE"/>
    <property type="match status" value="1"/>
</dbReference>
<keyword evidence="5 8" id="KW-0949">S-adenosyl-L-methionine</keyword>
<dbReference type="EC" id="2.1.1.72" evidence="2 8"/>
<dbReference type="AlphaFoldDB" id="A0A9J6PSS6"/>
<dbReference type="GO" id="GO:0009007">
    <property type="term" value="F:site-specific DNA-methyltransferase (adenine-specific) activity"/>
    <property type="evidence" value="ECO:0007669"/>
    <property type="project" value="UniProtKB-UniRule"/>
</dbReference>
<dbReference type="InterPro" id="IPR002052">
    <property type="entry name" value="DNA_methylase_N6_adenine_CS"/>
</dbReference>
<dbReference type="PRINTS" id="PR00505">
    <property type="entry name" value="D12N6MTFRASE"/>
</dbReference>
<reference evidence="9" key="1">
    <citation type="submission" date="2022-09" db="EMBL/GenBank/DDBJ databases">
        <title>Winslowiella arboricola sp. nov., isolated from bleeding cankers on broadleaf hosts.</title>
        <authorList>
            <person name="Brady C."/>
            <person name="Kaur S."/>
            <person name="Crampton B."/>
            <person name="Maddock D."/>
            <person name="Arnold D."/>
            <person name="Denman S."/>
        </authorList>
    </citation>
    <scope>NUCLEOTIDE SEQUENCE</scope>
    <source>
        <strain evidence="9">BAC 15a-03b</strain>
    </source>
</reference>
<sequence>MNKTILKWAGSKAGIMDELIKHLPAGKRLFEPFAGSCAVMMNTDYPAYLVADINPDLINLYRQIKEHAQVFKVKAFRVFSENRDEESYYKIREEFNHHPGLPLIDRAAYFLYLNRNGYRGLCRYNQRGNFNVPYGHYTKPYFPADEIDAFTLKAQRATFICAEFSETLQMVRDGDVIYCDPPYDETFNQYHGSGFNQDSQYALSCMLTDMANRYKVIASNSDTELVRNLYSQFDITVIDAARSMGVAAGTSKKAKEIIAVCRPAGLISQVTYPAVYPSQMAEAIQ</sequence>
<dbReference type="InterPro" id="IPR029063">
    <property type="entry name" value="SAM-dependent_MTases_sf"/>
</dbReference>
<feature type="binding site" evidence="7">
    <location>
        <position position="52"/>
    </location>
    <ligand>
        <name>S-adenosyl-L-methionine</name>
        <dbReference type="ChEBI" id="CHEBI:59789"/>
    </ligand>
</feature>
<dbReference type="Gene3D" id="3.40.50.150">
    <property type="entry name" value="Vaccinia Virus protein VP39"/>
    <property type="match status" value="1"/>
</dbReference>
<dbReference type="InterPro" id="IPR023095">
    <property type="entry name" value="Ade_MeTrfase_dom_2"/>
</dbReference>
<evidence type="ECO:0000256" key="8">
    <source>
        <dbReference type="RuleBase" id="RU361257"/>
    </source>
</evidence>
<evidence type="ECO:0000256" key="7">
    <source>
        <dbReference type="PIRSR" id="PIRSR000398-1"/>
    </source>
</evidence>
<evidence type="ECO:0000256" key="6">
    <source>
        <dbReference type="ARBA" id="ARBA00047942"/>
    </source>
</evidence>
<dbReference type="GO" id="GO:0043565">
    <property type="term" value="F:sequence-specific DNA binding"/>
    <property type="evidence" value="ECO:0007669"/>
    <property type="project" value="TreeGrafter"/>
</dbReference>
<gene>
    <name evidence="9" type="ORF">N5923_09935</name>
</gene>
<dbReference type="Proteomes" id="UP001064262">
    <property type="component" value="Unassembled WGS sequence"/>
</dbReference>
<evidence type="ECO:0000313" key="9">
    <source>
        <dbReference type="EMBL" id="MCU5777812.1"/>
    </source>
</evidence>
<dbReference type="NCBIfam" id="TIGR00571">
    <property type="entry name" value="dam"/>
    <property type="match status" value="1"/>
</dbReference>
<dbReference type="GO" id="GO:0006298">
    <property type="term" value="P:mismatch repair"/>
    <property type="evidence" value="ECO:0007669"/>
    <property type="project" value="TreeGrafter"/>
</dbReference>
<proteinExistence type="inferred from homology"/>
<dbReference type="Gene3D" id="1.10.1020.10">
    <property type="entry name" value="Adenine-specific Methyltransferase, Domain 2"/>
    <property type="match status" value="1"/>
</dbReference>
<dbReference type="EMBL" id="JAODIM010000040">
    <property type="protein sequence ID" value="MCU5777812.1"/>
    <property type="molecule type" value="Genomic_DNA"/>
</dbReference>
<feature type="binding site" evidence="7">
    <location>
        <position position="180"/>
    </location>
    <ligand>
        <name>S-adenosyl-L-methionine</name>
        <dbReference type="ChEBI" id="CHEBI:59789"/>
    </ligand>
</feature>
<organism evidence="9 10">
    <name type="scientific">Winslowiella arboricola</name>
    <dbReference type="NCBI Taxonomy" id="2978220"/>
    <lineage>
        <taxon>Bacteria</taxon>
        <taxon>Pseudomonadati</taxon>
        <taxon>Pseudomonadota</taxon>
        <taxon>Gammaproteobacteria</taxon>
        <taxon>Enterobacterales</taxon>
        <taxon>Erwiniaceae</taxon>
        <taxon>Winslowiella</taxon>
    </lineage>
</organism>
<feature type="binding site" evidence="7">
    <location>
        <position position="8"/>
    </location>
    <ligand>
        <name>S-adenosyl-L-methionine</name>
        <dbReference type="ChEBI" id="CHEBI:59789"/>
    </ligand>
</feature>